<evidence type="ECO:0000256" key="5">
    <source>
        <dbReference type="ARBA" id="ARBA00023136"/>
    </source>
</evidence>
<keyword evidence="5 6" id="KW-0472">Membrane</keyword>
<feature type="transmembrane region" description="Helical" evidence="6">
    <location>
        <begin position="446"/>
        <end position="468"/>
    </location>
</feature>
<dbReference type="InterPro" id="IPR002797">
    <property type="entry name" value="Polysacc_synth"/>
</dbReference>
<feature type="transmembrane region" description="Helical" evidence="6">
    <location>
        <begin position="220"/>
        <end position="238"/>
    </location>
</feature>
<keyword evidence="8" id="KW-1185">Reference proteome</keyword>
<accession>A0A9X2KYP4</accession>
<evidence type="ECO:0000313" key="8">
    <source>
        <dbReference type="Proteomes" id="UP001155280"/>
    </source>
</evidence>
<dbReference type="EMBL" id="JANCNS010000002">
    <property type="protein sequence ID" value="MCP9200669.1"/>
    <property type="molecule type" value="Genomic_DNA"/>
</dbReference>
<evidence type="ECO:0000313" key="7">
    <source>
        <dbReference type="EMBL" id="MCP9200669.1"/>
    </source>
</evidence>
<dbReference type="GO" id="GO:0005886">
    <property type="term" value="C:plasma membrane"/>
    <property type="evidence" value="ECO:0007669"/>
    <property type="project" value="UniProtKB-SubCell"/>
</dbReference>
<dbReference type="PANTHER" id="PTHR30250:SF11">
    <property type="entry name" value="O-ANTIGEN TRANSPORTER-RELATED"/>
    <property type="match status" value="1"/>
</dbReference>
<keyword evidence="4 6" id="KW-1133">Transmembrane helix</keyword>
<evidence type="ECO:0000256" key="6">
    <source>
        <dbReference type="SAM" id="Phobius"/>
    </source>
</evidence>
<feature type="transmembrane region" description="Helical" evidence="6">
    <location>
        <begin position="421"/>
        <end position="440"/>
    </location>
</feature>
<comment type="subcellular location">
    <subcellularLocation>
        <location evidence="1">Cell membrane</location>
        <topology evidence="1">Multi-pass membrane protein</topology>
    </subcellularLocation>
</comment>
<organism evidence="7 8">
    <name type="scientific">Christiangramia oceanisediminis</name>
    <dbReference type="NCBI Taxonomy" id="2920386"/>
    <lineage>
        <taxon>Bacteria</taxon>
        <taxon>Pseudomonadati</taxon>
        <taxon>Bacteroidota</taxon>
        <taxon>Flavobacteriia</taxon>
        <taxon>Flavobacteriales</taxon>
        <taxon>Flavobacteriaceae</taxon>
        <taxon>Christiangramia</taxon>
    </lineage>
</organism>
<feature type="transmembrane region" description="Helical" evidence="6">
    <location>
        <begin position="360"/>
        <end position="382"/>
    </location>
</feature>
<comment type="caution">
    <text evidence="7">The sequence shown here is derived from an EMBL/GenBank/DDBJ whole genome shotgun (WGS) entry which is preliminary data.</text>
</comment>
<keyword evidence="2" id="KW-1003">Cell membrane</keyword>
<dbReference type="Pfam" id="PF01943">
    <property type="entry name" value="Polysacc_synt"/>
    <property type="match status" value="1"/>
</dbReference>
<proteinExistence type="predicted"/>
<keyword evidence="3 6" id="KW-0812">Transmembrane</keyword>
<protein>
    <submittedName>
        <fullName evidence="7">Polysaccharide biosynthesis C-terminal domain-containing protein</fullName>
    </submittedName>
</protein>
<feature type="transmembrane region" description="Helical" evidence="6">
    <location>
        <begin position="244"/>
        <end position="266"/>
    </location>
</feature>
<dbReference type="InterPro" id="IPR050833">
    <property type="entry name" value="Poly_Biosynth_Transport"/>
</dbReference>
<reference evidence="7" key="1">
    <citation type="submission" date="2022-07" db="EMBL/GenBank/DDBJ databases">
        <title>Gramela sediminis sp. nov., isolated from deep-sea sediment of the Indian Ocean.</title>
        <authorList>
            <person name="Shi H."/>
        </authorList>
    </citation>
    <scope>NUCLEOTIDE SEQUENCE</scope>
    <source>
        <strain evidence="7">GC03-9</strain>
    </source>
</reference>
<dbReference type="AlphaFoldDB" id="A0A9X2KYP4"/>
<feature type="transmembrane region" description="Helical" evidence="6">
    <location>
        <begin position="156"/>
        <end position="173"/>
    </location>
</feature>
<dbReference type="PANTHER" id="PTHR30250">
    <property type="entry name" value="PST FAMILY PREDICTED COLANIC ACID TRANSPORTER"/>
    <property type="match status" value="1"/>
</dbReference>
<feature type="transmembrane region" description="Helical" evidence="6">
    <location>
        <begin position="179"/>
        <end position="199"/>
    </location>
</feature>
<dbReference type="RefSeq" id="WP_241551428.1">
    <property type="nucleotide sequence ID" value="NZ_JANCNS010000002.1"/>
</dbReference>
<feature type="transmembrane region" description="Helical" evidence="6">
    <location>
        <begin position="330"/>
        <end position="348"/>
    </location>
</feature>
<feature type="transmembrane region" description="Helical" evidence="6">
    <location>
        <begin position="38"/>
        <end position="60"/>
    </location>
</feature>
<evidence type="ECO:0000256" key="4">
    <source>
        <dbReference type="ARBA" id="ARBA00022989"/>
    </source>
</evidence>
<gene>
    <name evidence="7" type="ORF">MKO06_12175</name>
</gene>
<feature type="transmembrane region" description="Helical" evidence="6">
    <location>
        <begin position="80"/>
        <end position="102"/>
    </location>
</feature>
<evidence type="ECO:0000256" key="1">
    <source>
        <dbReference type="ARBA" id="ARBA00004651"/>
    </source>
</evidence>
<dbReference type="Proteomes" id="UP001155280">
    <property type="component" value="Unassembled WGS sequence"/>
</dbReference>
<feature type="transmembrane region" description="Helical" evidence="6">
    <location>
        <begin position="294"/>
        <end position="315"/>
    </location>
</feature>
<feature type="transmembrane region" description="Helical" evidence="6">
    <location>
        <begin position="12"/>
        <end position="32"/>
    </location>
</feature>
<name>A0A9X2KYP4_9FLAO</name>
<evidence type="ECO:0000256" key="3">
    <source>
        <dbReference type="ARBA" id="ARBA00022692"/>
    </source>
</evidence>
<sequence>MGIIISQSIKNMVTTYIGFGIGAVNTLFLFTYFLDKEYYGLVSFLLSAANLIWPFLVFGVHSTLIKFFTSYKTRGEQDRLLNLVLLIPLGVALITGSLGLFFYEQLLDYFKGENSLVQPYIWLIFLIALATSYFEIFFSWSKLYYKSSFGNFMKEVFHRFCISLLLFAVYFKWIEVNSFIYAISGVFVIRTIIMAMYAFSLHRPNFSFRFPKNLSPVLKYSALILVAASVATVLLDLDKVMIEYYLPIENVAVYGIAVYIATVISVPQKAMHQITNPLTAEMLNNRDRASLKDLYVKSSLNLFIVSGLIFIWIITNVESLYELIPDEYEISLLVVMLISLVKLYDNFLGNNNSILFNSDYYRIVLGVGVVLVILAFLLNLYFIPEFGIKGAAMASFIAFFLYNTSKIFIVYRKFGAHPFTGLSGLVLLIMSIFTVGFFYLETGFHPILDILIKGSLSGLLYISLIYLLKISPEINNILNRLLKRA</sequence>
<feature type="transmembrane region" description="Helical" evidence="6">
    <location>
        <begin position="122"/>
        <end position="144"/>
    </location>
</feature>
<feature type="transmembrane region" description="Helical" evidence="6">
    <location>
        <begin position="388"/>
        <end position="409"/>
    </location>
</feature>
<evidence type="ECO:0000256" key="2">
    <source>
        <dbReference type="ARBA" id="ARBA00022475"/>
    </source>
</evidence>